<dbReference type="InterPro" id="IPR001647">
    <property type="entry name" value="HTH_TetR"/>
</dbReference>
<evidence type="ECO:0000256" key="3">
    <source>
        <dbReference type="PROSITE-ProRule" id="PRU00335"/>
    </source>
</evidence>
<evidence type="ECO:0000256" key="2">
    <source>
        <dbReference type="ARBA" id="ARBA00023125"/>
    </source>
</evidence>
<dbReference type="InterPro" id="IPR050109">
    <property type="entry name" value="HTH-type_TetR-like_transc_reg"/>
</dbReference>
<keyword evidence="2 3" id="KW-0238">DNA-binding</keyword>
<feature type="domain" description="HTH tetR-type" evidence="4">
    <location>
        <begin position="12"/>
        <end position="72"/>
    </location>
</feature>
<dbReference type="EMBL" id="JAMFLX010000024">
    <property type="protein sequence ID" value="MCL6271389.1"/>
    <property type="molecule type" value="Genomic_DNA"/>
</dbReference>
<comment type="caution">
    <text evidence="5">The sequence shown here is derived from an EMBL/GenBank/DDBJ whole genome shotgun (WGS) entry which is preliminary data.</text>
</comment>
<name>A0ABT0PJ27_9GAMM</name>
<dbReference type="SUPFAM" id="SSF46689">
    <property type="entry name" value="Homeodomain-like"/>
    <property type="match status" value="1"/>
</dbReference>
<evidence type="ECO:0000259" key="4">
    <source>
        <dbReference type="PROSITE" id="PS50977"/>
    </source>
</evidence>
<protein>
    <submittedName>
        <fullName evidence="5">TetR/AcrR family transcriptional regulator</fullName>
    </submittedName>
</protein>
<dbReference type="InterPro" id="IPR041490">
    <property type="entry name" value="KstR2_TetR_C"/>
</dbReference>
<keyword evidence="6" id="KW-1185">Reference proteome</keyword>
<evidence type="ECO:0000313" key="5">
    <source>
        <dbReference type="EMBL" id="MCL6271389.1"/>
    </source>
</evidence>
<dbReference type="Pfam" id="PF17932">
    <property type="entry name" value="TetR_C_24"/>
    <property type="match status" value="1"/>
</dbReference>
<dbReference type="PANTHER" id="PTHR30055:SF183">
    <property type="entry name" value="NUCLEOID OCCLUSION FACTOR SLMA"/>
    <property type="match status" value="1"/>
</dbReference>
<proteinExistence type="predicted"/>
<organism evidence="5 6">
    <name type="scientific">Parendozoicomonas callyspongiae</name>
    <dbReference type="NCBI Taxonomy" id="2942213"/>
    <lineage>
        <taxon>Bacteria</taxon>
        <taxon>Pseudomonadati</taxon>
        <taxon>Pseudomonadota</taxon>
        <taxon>Gammaproteobacteria</taxon>
        <taxon>Oceanospirillales</taxon>
        <taxon>Endozoicomonadaceae</taxon>
        <taxon>Parendozoicomonas</taxon>
    </lineage>
</organism>
<dbReference type="RefSeq" id="WP_249700989.1">
    <property type="nucleotide sequence ID" value="NZ_JAMFLX010000024.1"/>
</dbReference>
<reference evidence="5 6" key="1">
    <citation type="submission" date="2022-05" db="EMBL/GenBank/DDBJ databases">
        <authorList>
            <person name="Park J.-S."/>
        </authorList>
    </citation>
    <scope>NUCLEOTIDE SEQUENCE [LARGE SCALE GENOMIC DNA]</scope>
    <source>
        <strain evidence="5 6">2012CJ34-2</strain>
    </source>
</reference>
<dbReference type="Pfam" id="PF00440">
    <property type="entry name" value="TetR_N"/>
    <property type="match status" value="1"/>
</dbReference>
<dbReference type="PROSITE" id="PS50977">
    <property type="entry name" value="HTH_TETR_2"/>
    <property type="match status" value="1"/>
</dbReference>
<dbReference type="PANTHER" id="PTHR30055">
    <property type="entry name" value="HTH-TYPE TRANSCRIPTIONAL REGULATOR RUTR"/>
    <property type="match status" value="1"/>
</dbReference>
<evidence type="ECO:0000313" key="6">
    <source>
        <dbReference type="Proteomes" id="UP001203338"/>
    </source>
</evidence>
<feature type="DNA-binding region" description="H-T-H motif" evidence="3">
    <location>
        <begin position="35"/>
        <end position="54"/>
    </location>
</feature>
<sequence length="194" mass="22363">MTEKTAKLADPESAKGRLLTAAARLFRTKGYERTTVRDIAQEVGILSGSIFHHFRNKDDILRAVMSECVERLLVQMEHALKGISNPQDRLRAMIRCELNAILGQQGNALTVLVFEWRALSDESQKALLEKRHAYERLWQNELKNAQNDLRADVDPLVLRRFLHGALYWTTHWYQEGGDFNLDDLTEQAMRLITD</sequence>
<evidence type="ECO:0000256" key="1">
    <source>
        <dbReference type="ARBA" id="ARBA00023054"/>
    </source>
</evidence>
<dbReference type="Proteomes" id="UP001203338">
    <property type="component" value="Unassembled WGS sequence"/>
</dbReference>
<keyword evidence="1" id="KW-0175">Coiled coil</keyword>
<accession>A0ABT0PJ27</accession>
<dbReference type="SUPFAM" id="SSF48498">
    <property type="entry name" value="Tetracyclin repressor-like, C-terminal domain"/>
    <property type="match status" value="1"/>
</dbReference>
<gene>
    <name evidence="5" type="ORF">M3P05_15820</name>
</gene>
<dbReference type="PRINTS" id="PR00455">
    <property type="entry name" value="HTHTETR"/>
</dbReference>
<dbReference type="InterPro" id="IPR036271">
    <property type="entry name" value="Tet_transcr_reg_TetR-rel_C_sf"/>
</dbReference>
<dbReference type="Gene3D" id="1.10.357.10">
    <property type="entry name" value="Tetracycline Repressor, domain 2"/>
    <property type="match status" value="1"/>
</dbReference>
<dbReference type="InterPro" id="IPR009057">
    <property type="entry name" value="Homeodomain-like_sf"/>
</dbReference>